<evidence type="ECO:0000313" key="3">
    <source>
        <dbReference type="EMBL" id="KHN78428.1"/>
    </source>
</evidence>
<evidence type="ECO:0000313" key="4">
    <source>
        <dbReference type="Proteomes" id="UP000031036"/>
    </source>
</evidence>
<dbReference type="Proteomes" id="UP000031036">
    <property type="component" value="Unassembled WGS sequence"/>
</dbReference>
<dbReference type="SUPFAM" id="SSF55486">
    <property type="entry name" value="Metalloproteases ('zincins'), catalytic domain"/>
    <property type="match status" value="1"/>
</dbReference>
<evidence type="ECO:0000256" key="1">
    <source>
        <dbReference type="SAM" id="Phobius"/>
    </source>
</evidence>
<dbReference type="GO" id="GO:0016485">
    <property type="term" value="P:protein processing"/>
    <property type="evidence" value="ECO:0007669"/>
    <property type="project" value="TreeGrafter"/>
</dbReference>
<protein>
    <submittedName>
        <fullName evidence="3">Neprilysin-1</fullName>
    </submittedName>
</protein>
<dbReference type="Pfam" id="PF01431">
    <property type="entry name" value="Peptidase_M13"/>
    <property type="match status" value="1"/>
</dbReference>
<dbReference type="InterPro" id="IPR018497">
    <property type="entry name" value="Peptidase_M13_C"/>
</dbReference>
<keyword evidence="1" id="KW-1133">Transmembrane helix</keyword>
<dbReference type="AlphaFoldDB" id="A0A0B2VA80"/>
<keyword evidence="4" id="KW-1185">Reference proteome</keyword>
<gene>
    <name evidence="3" type="primary">nep-1</name>
    <name evidence="3" type="ORF">Tcan_02872</name>
</gene>
<comment type="caution">
    <text evidence="3">The sequence shown here is derived from an EMBL/GenBank/DDBJ whole genome shotgun (WGS) entry which is preliminary data.</text>
</comment>
<evidence type="ECO:0000259" key="2">
    <source>
        <dbReference type="Pfam" id="PF01431"/>
    </source>
</evidence>
<dbReference type="CDD" id="cd08662">
    <property type="entry name" value="M13"/>
    <property type="match status" value="1"/>
</dbReference>
<keyword evidence="1" id="KW-0472">Membrane</keyword>
<name>A0A0B2VA80_TOXCA</name>
<sequence length="678" mass="76470">MGNATNLAQIVLLNVILVAVLATIALSTTTFVKVYKGNNRPSSKVAKSIPSTVFHYNNGPVPPNSSLAVAYAQLSDLFLSMINISVNPCNDFYAFTCGNYDNPAGMSFDQLDYRNMRIMAEKINDPAYRDSPLPKPVKQLFDYFETCKDAFSAWTSITKDATYVKSKLQMFQAATELSFPLLQQDATDPTMPNGTTLATAIGYLNGVLQTPTFLSFGIDTNWKDPQSTQGYMLMIDHATLTFPVSYYLKAWDFIKVGYRDRIMIWMNQLAPSLNQTKLGQDVDDMMRLERRFVTDLITDATTRRKFARSFNRYTRQQAEAQYPFIDWHAYLKRISTYADVSIQARILQDDFEFIIMEPVMLAKLGSYLSSDQFTARTIINYFNYRIIDTFGSFMPPIWGAVYEKVEVRRPGVGRPRLIRRRPTMKFLTTQLDLACAASTVDAMQYANARVFIDAMYPTPNDRPELNSITLPAGILQKPYYDENWPTSINYGGLALVAAHELTHGFDDEGVQWNGMGALEHWMTNISSIGFYEMAACVVDEYNGFCPLAGTGKEPSCINGEQTQGENIADNGGIHAAWIGYQTHMALDGPDPQLPDPIFSQFTHDQLFFMSFAHVWCRMSPSDDALYRQIITDPHSPSTYRVFGTIQNFPAFRAAFNCPAGVPYSPLQHCSVWMPKEVP</sequence>
<accession>A0A0B2VA80</accession>
<feature type="transmembrane region" description="Helical" evidence="1">
    <location>
        <begin position="12"/>
        <end position="35"/>
    </location>
</feature>
<feature type="domain" description="Peptidase M13 C-terminal" evidence="2">
    <location>
        <begin position="463"/>
        <end position="671"/>
    </location>
</feature>
<dbReference type="Gene3D" id="3.40.390.10">
    <property type="entry name" value="Collagenase (Catalytic Domain)"/>
    <property type="match status" value="2"/>
</dbReference>
<dbReference type="InterPro" id="IPR000718">
    <property type="entry name" value="Peptidase_M13"/>
</dbReference>
<dbReference type="STRING" id="6265.A0A0B2VA80"/>
<dbReference type="GO" id="GO:0046872">
    <property type="term" value="F:metal ion binding"/>
    <property type="evidence" value="ECO:0007669"/>
    <property type="project" value="UniProtKB-KW"/>
</dbReference>
<dbReference type="MEROPS" id="M13.A19"/>
<dbReference type="GO" id="GO:0005886">
    <property type="term" value="C:plasma membrane"/>
    <property type="evidence" value="ECO:0007669"/>
    <property type="project" value="TreeGrafter"/>
</dbReference>
<organism evidence="3 4">
    <name type="scientific">Toxocara canis</name>
    <name type="common">Canine roundworm</name>
    <dbReference type="NCBI Taxonomy" id="6265"/>
    <lineage>
        <taxon>Eukaryota</taxon>
        <taxon>Metazoa</taxon>
        <taxon>Ecdysozoa</taxon>
        <taxon>Nematoda</taxon>
        <taxon>Chromadorea</taxon>
        <taxon>Rhabditida</taxon>
        <taxon>Spirurina</taxon>
        <taxon>Ascaridomorpha</taxon>
        <taxon>Ascaridoidea</taxon>
        <taxon>Toxocaridae</taxon>
        <taxon>Toxocara</taxon>
    </lineage>
</organism>
<keyword evidence="1" id="KW-0812">Transmembrane</keyword>
<dbReference type="PANTHER" id="PTHR11733:SF240">
    <property type="entry name" value="GH14155P-RELATED"/>
    <property type="match status" value="1"/>
</dbReference>
<dbReference type="OrthoDB" id="5873741at2759"/>
<dbReference type="EMBL" id="JPKZ01002099">
    <property type="protein sequence ID" value="KHN78428.1"/>
    <property type="molecule type" value="Genomic_DNA"/>
</dbReference>
<dbReference type="PROSITE" id="PS51885">
    <property type="entry name" value="NEPRILYSIN"/>
    <property type="match status" value="1"/>
</dbReference>
<dbReference type="OMA" id="ESKCSFW"/>
<proteinExistence type="predicted"/>
<reference evidence="3 4" key="1">
    <citation type="submission" date="2014-11" db="EMBL/GenBank/DDBJ databases">
        <title>Genetic blueprint of the zoonotic pathogen Toxocara canis.</title>
        <authorList>
            <person name="Zhu X.-Q."/>
            <person name="Korhonen P.K."/>
            <person name="Cai H."/>
            <person name="Young N.D."/>
            <person name="Nejsum P."/>
            <person name="von Samson-Himmelstjerna G."/>
            <person name="Boag P.R."/>
            <person name="Tan P."/>
            <person name="Li Q."/>
            <person name="Min J."/>
            <person name="Yang Y."/>
            <person name="Wang X."/>
            <person name="Fang X."/>
            <person name="Hall R.S."/>
            <person name="Hofmann A."/>
            <person name="Sternberg P.W."/>
            <person name="Jex A.R."/>
            <person name="Gasser R.B."/>
        </authorList>
    </citation>
    <scope>NUCLEOTIDE SEQUENCE [LARGE SCALE GENOMIC DNA]</scope>
    <source>
        <strain evidence="3">PN_DK_2014</strain>
    </source>
</reference>
<dbReference type="GO" id="GO:0004222">
    <property type="term" value="F:metalloendopeptidase activity"/>
    <property type="evidence" value="ECO:0007669"/>
    <property type="project" value="InterPro"/>
</dbReference>
<dbReference type="PANTHER" id="PTHR11733">
    <property type="entry name" value="ZINC METALLOPROTEASE FAMILY M13 NEPRILYSIN-RELATED"/>
    <property type="match status" value="1"/>
</dbReference>
<dbReference type="InterPro" id="IPR024079">
    <property type="entry name" value="MetalloPept_cat_dom_sf"/>
</dbReference>
<dbReference type="PRINTS" id="PR00786">
    <property type="entry name" value="NEPRILYSIN"/>
</dbReference>